<reference evidence="1" key="8">
    <citation type="journal article" date="2005" name="Science">
        <title>Antisense Transcription in the Mammalian Transcriptome.</title>
        <authorList>
            <consortium name="RIKEN Genome Exploration Research Group and Genome Science Group (Genome Network Project Core Group) and the FANTOM Consortium"/>
        </authorList>
    </citation>
    <scope>NUCLEOTIDE SEQUENCE</scope>
    <source>
        <strain evidence="1">C57BL/6J</strain>
        <tissue evidence="1">Embryonic body between diaphragm region and neck</tissue>
    </source>
</reference>
<protein>
    <submittedName>
        <fullName evidence="1">Uncharacterized protein</fullName>
    </submittedName>
</protein>
<dbReference type="MGI" id="MGI:1918084">
    <property type="gene designation" value="Spag9"/>
</dbReference>
<dbReference type="EMBL" id="AK034670">
    <property type="protein sequence ID" value="BAC28791.1"/>
    <property type="molecule type" value="mRNA"/>
</dbReference>
<reference evidence="1" key="1">
    <citation type="journal article" date="1999" name="Methods Enzymol.">
        <title>High-efficiency full-length cDNA cloning.</title>
        <authorList>
            <person name="Carninci P."/>
            <person name="Hayashizaki Y."/>
        </authorList>
    </citation>
    <scope>NUCLEOTIDE SEQUENCE</scope>
    <source>
        <strain evidence="1">C57BL/6J</strain>
        <tissue evidence="1">Embryonic body between diaphragm region and neck</tissue>
    </source>
</reference>
<reference evidence="1" key="4">
    <citation type="journal article" date="2001" name="Nature">
        <title>Functional annotation of a full-length mouse cDNA collection.</title>
        <authorList>
            <consortium name="The RIKEN Genome Exploration Research Group Phase II Team and the FANTOM Consortium"/>
        </authorList>
    </citation>
    <scope>NUCLEOTIDE SEQUENCE</scope>
    <source>
        <strain evidence="1">C57BL/6J</strain>
        <tissue evidence="1">Embryonic body between diaphragm region and neck</tissue>
    </source>
</reference>
<proteinExistence type="evidence at transcript level"/>
<sequence>MTKSYLKRVKALSHLFDSAMSWPPSLFTTLLTKKSCFMFCFLLRFPFHLGVKSGLERWLSSKEHFLACSSRGPVCYSRFRGSSPLFDLFKHALVCTYTHTHTHTKRIR</sequence>
<dbReference type="AlphaFoldDB" id="Q8BSD1"/>
<organism evidence="1">
    <name type="scientific">Mus musculus</name>
    <name type="common">Mouse</name>
    <dbReference type="NCBI Taxonomy" id="10090"/>
    <lineage>
        <taxon>Eukaryota</taxon>
        <taxon>Metazoa</taxon>
        <taxon>Chordata</taxon>
        <taxon>Craniata</taxon>
        <taxon>Vertebrata</taxon>
        <taxon>Euteleostomi</taxon>
        <taxon>Mammalia</taxon>
        <taxon>Eutheria</taxon>
        <taxon>Euarchontoglires</taxon>
        <taxon>Glires</taxon>
        <taxon>Rodentia</taxon>
        <taxon>Myomorpha</taxon>
        <taxon>Muroidea</taxon>
        <taxon>Muridae</taxon>
        <taxon>Murinae</taxon>
        <taxon>Mus</taxon>
        <taxon>Mus</taxon>
    </lineage>
</organism>
<dbReference type="AGR" id="MGI:1918084"/>
<name>Q8BSD1_MOUSE</name>
<reference evidence="1" key="7">
    <citation type="journal article" date="2005" name="Science">
        <title>The Transcriptional Landscape of the Mammalian Genome.</title>
        <authorList>
            <consortium name="The FANTOM Consortium"/>
            <consortium name="Riken Genome Exploration Research Group and Genome Science Group (Genome Network Project Core Group)"/>
        </authorList>
    </citation>
    <scope>NUCLEOTIDE SEQUENCE</scope>
    <source>
        <strain evidence="1">C57BL/6J</strain>
        <tissue evidence="1">Embryonic body between diaphragm region and neck</tissue>
    </source>
</reference>
<evidence type="ECO:0000313" key="2">
    <source>
        <dbReference type="MGI" id="MGI:1918084"/>
    </source>
</evidence>
<reference evidence="1" key="5">
    <citation type="submission" date="2001-07" db="EMBL/GenBank/DDBJ databases">
        <authorList>
            <person name="Adachi J."/>
            <person name="Aizawa K."/>
            <person name="Akimura T."/>
            <person name="Arakawa T."/>
            <person name="Bono H."/>
            <person name="Carninci P."/>
            <person name="Fukuda S."/>
            <person name="Furuno M."/>
            <person name="Hanagaki T."/>
            <person name="Hara A."/>
            <person name="Hashizume W."/>
            <person name="Hayashida K."/>
            <person name="Hayatsu N."/>
            <person name="Hiramoto K."/>
            <person name="Hiraoka T."/>
            <person name="Hirozane T."/>
            <person name="Hori F."/>
            <person name="Imotani K."/>
            <person name="Ishii Y."/>
            <person name="Itoh M."/>
            <person name="Kagawa I."/>
            <person name="Kasukawa T."/>
            <person name="Katoh H."/>
            <person name="Kawai J."/>
            <person name="Kojima Y."/>
            <person name="Kondo S."/>
            <person name="Konno H."/>
            <person name="Kouda M."/>
            <person name="Koya S."/>
            <person name="Kurihara C."/>
            <person name="Matsuyama T."/>
            <person name="Miyazaki A."/>
            <person name="Murata M."/>
            <person name="Nakamura M."/>
            <person name="Nishi K."/>
            <person name="Nomura K."/>
            <person name="Numazaki R."/>
            <person name="Ohno M."/>
            <person name="Ohsato N."/>
            <person name="Okazaki Y."/>
            <person name="Saito R."/>
            <person name="Saitoh H."/>
            <person name="Sakai C."/>
            <person name="Sakai K."/>
            <person name="Sakazume N."/>
            <person name="Sano H."/>
            <person name="Sasaki D."/>
            <person name="Shibata K."/>
            <person name="Shinagawa A."/>
            <person name="Shiraki T."/>
            <person name="Sogabe Y."/>
            <person name="Tagami M."/>
            <person name="Tagawa A."/>
            <person name="Takahashi F."/>
            <person name="Takaku-Akahira S."/>
            <person name="Takeda Y."/>
            <person name="Tanaka T."/>
            <person name="Tomaru A."/>
            <person name="Toya T."/>
            <person name="Yasunishi A."/>
            <person name="Muramatsu M."/>
            <person name="Hayashizaki Y."/>
        </authorList>
    </citation>
    <scope>NUCLEOTIDE SEQUENCE</scope>
    <source>
        <strain evidence="1">C57BL/6J</strain>
        <tissue evidence="1">Embryonic body between diaphragm region and neck</tissue>
    </source>
</reference>
<reference evidence="1" key="3">
    <citation type="journal article" date="2000" name="Genome Res.">
        <title>RIKEN integrated sequence analysis (RISA) system--384-format sequencing pipeline with 384 multicapillary sequencer.</title>
        <authorList>
            <person name="Shibata K."/>
            <person name="Itoh M."/>
            <person name="Aizawa K."/>
            <person name="Nagaoka S."/>
            <person name="Sasaki N."/>
            <person name="Carninci P."/>
            <person name="Konno H."/>
            <person name="Akiyama J."/>
            <person name="Nishi K."/>
            <person name="Kitsunai T."/>
            <person name="Tashiro H."/>
            <person name="Itoh M."/>
            <person name="Sumi N."/>
            <person name="Ishii Y."/>
            <person name="Nakamura S."/>
            <person name="Hazama M."/>
            <person name="Nishine T."/>
            <person name="Harada A."/>
            <person name="Yamamoto R."/>
            <person name="Matsumoto H."/>
            <person name="Sakaguchi S."/>
            <person name="Ikegami T."/>
            <person name="Kashiwagi K."/>
            <person name="Fujiwake S."/>
            <person name="Inoue K."/>
            <person name="Togawa Y."/>
            <person name="Izawa M."/>
            <person name="Ohara E."/>
            <person name="Watahiki M."/>
            <person name="Yoneda Y."/>
            <person name="Ishikawa T."/>
            <person name="Ozawa K."/>
            <person name="Tanaka T."/>
            <person name="Matsuura S."/>
            <person name="Kawai J."/>
            <person name="Okazaki Y."/>
            <person name="Muramatsu M."/>
            <person name="Inoue Y."/>
            <person name="Kira A."/>
            <person name="Hayashizaki Y."/>
        </authorList>
    </citation>
    <scope>NUCLEOTIDE SEQUENCE</scope>
    <source>
        <strain evidence="1">C57BL/6J</strain>
        <tissue evidence="1">Embryonic body between diaphragm region and neck</tissue>
    </source>
</reference>
<evidence type="ECO:0000313" key="1">
    <source>
        <dbReference type="EMBL" id="BAC28791.1"/>
    </source>
</evidence>
<reference evidence="1" key="6">
    <citation type="journal article" date="2002" name="Nature">
        <title>Analysis of the mouse transcriptome based on functional annotation of 60,770 full-length cDNAs.</title>
        <authorList>
            <consortium name="The FANTOM Consortium and the RIKEN Genome Exploration Research Group Phase I and II Team"/>
        </authorList>
    </citation>
    <scope>NUCLEOTIDE SEQUENCE</scope>
    <source>
        <strain evidence="1">C57BL/6J</strain>
        <tissue evidence="1">Embryonic body between diaphragm region and neck</tissue>
    </source>
</reference>
<accession>Q8BSD1</accession>
<reference evidence="1" key="2">
    <citation type="journal article" date="2000" name="Genome Res.">
        <title>Normalization and subtraction of cap-trapper-selected cDNAs to prepare full-length cDNA libraries for rapid discovery of new genes.</title>
        <authorList>
            <person name="Carninci P."/>
            <person name="Shibata Y."/>
            <person name="Hayatsu N."/>
            <person name="Sugahara Y."/>
            <person name="Shibata K."/>
            <person name="Itoh M."/>
            <person name="Konno H."/>
            <person name="Okazaki Y."/>
            <person name="Muramatsu M."/>
            <person name="Hayashizaki Y."/>
        </authorList>
    </citation>
    <scope>NUCLEOTIDE SEQUENCE</scope>
    <source>
        <strain evidence="1">C57BL/6J</strain>
        <tissue evidence="1">Embryonic body between diaphragm region and neck</tissue>
    </source>
</reference>
<gene>
    <name evidence="2" type="primary">Spag9</name>
</gene>